<feature type="transmembrane region" description="Helical" evidence="6">
    <location>
        <begin position="800"/>
        <end position="821"/>
    </location>
</feature>
<evidence type="ECO:0000256" key="2">
    <source>
        <dbReference type="ARBA" id="ARBA00056552"/>
    </source>
</evidence>
<reference evidence="10" key="2">
    <citation type="submission" date="2009-11" db="EMBL/GenBank/DDBJ databases">
        <title>The Genome Sequence of Allomyces macrogynus strain ATCC 38327.</title>
        <authorList>
            <consortium name="The Broad Institute Genome Sequencing Platform"/>
            <person name="Russ C."/>
            <person name="Cuomo C."/>
            <person name="Shea T."/>
            <person name="Young S.K."/>
            <person name="Zeng Q."/>
            <person name="Koehrsen M."/>
            <person name="Haas B."/>
            <person name="Borodovsky M."/>
            <person name="Guigo R."/>
            <person name="Alvarado L."/>
            <person name="Berlin A."/>
            <person name="Borenstein D."/>
            <person name="Chen Z."/>
            <person name="Engels R."/>
            <person name="Freedman E."/>
            <person name="Gellesch M."/>
            <person name="Goldberg J."/>
            <person name="Griggs A."/>
            <person name="Gujja S."/>
            <person name="Heiman D."/>
            <person name="Hepburn T."/>
            <person name="Howarth C."/>
            <person name="Jen D."/>
            <person name="Larson L."/>
            <person name="Lewis B."/>
            <person name="Mehta T."/>
            <person name="Park D."/>
            <person name="Pearson M."/>
            <person name="Roberts A."/>
            <person name="Saif S."/>
            <person name="Shenoy N."/>
            <person name="Sisk P."/>
            <person name="Stolte C."/>
            <person name="Sykes S."/>
            <person name="Walk T."/>
            <person name="White J."/>
            <person name="Yandava C."/>
            <person name="Burger G."/>
            <person name="Gray M.W."/>
            <person name="Holland P.W.H."/>
            <person name="King N."/>
            <person name="Lang F.B.F."/>
            <person name="Roger A.J."/>
            <person name="Ruiz-Trillo I."/>
            <person name="Lander E."/>
            <person name="Nusbaum C."/>
        </authorList>
    </citation>
    <scope>NUCLEOTIDE SEQUENCE [LARGE SCALE GENOMIC DNA]</scope>
    <source>
        <strain evidence="10">ATCC 38327</strain>
    </source>
</reference>
<evidence type="ECO:0000259" key="8">
    <source>
        <dbReference type="PROSITE" id="PS50215"/>
    </source>
</evidence>
<feature type="compositionally biased region" description="Gly residues" evidence="5">
    <location>
        <begin position="1091"/>
        <end position="1102"/>
    </location>
</feature>
<dbReference type="SMART" id="SM00050">
    <property type="entry name" value="DISIN"/>
    <property type="match status" value="1"/>
</dbReference>
<feature type="binding site" evidence="4">
    <location>
        <position position="508"/>
    </location>
    <ligand>
        <name>Zn(2+)</name>
        <dbReference type="ChEBI" id="CHEBI:29105"/>
        <note>catalytic</note>
    </ligand>
</feature>
<dbReference type="SUPFAM" id="SSF57552">
    <property type="entry name" value="Blood coagulation inhibitor (disintegrin)"/>
    <property type="match status" value="1"/>
</dbReference>
<dbReference type="AlphaFoldDB" id="A0A0L0SQN7"/>
<dbReference type="Proteomes" id="UP000054350">
    <property type="component" value="Unassembled WGS sequence"/>
</dbReference>
<evidence type="ECO:0000259" key="7">
    <source>
        <dbReference type="PROSITE" id="PS50214"/>
    </source>
</evidence>
<dbReference type="Pfam" id="PF01562">
    <property type="entry name" value="Pep_M12B_propep"/>
    <property type="match status" value="1"/>
</dbReference>
<evidence type="ECO:0000256" key="3">
    <source>
        <dbReference type="ARBA" id="ARBA00074021"/>
    </source>
</evidence>
<dbReference type="STRING" id="578462.A0A0L0SQN7"/>
<feature type="domain" description="Disintegrin" evidence="7">
    <location>
        <begin position="603"/>
        <end position="690"/>
    </location>
</feature>
<sequence length="1102" mass="117139">MPVLSTHAPDASATARTRLAPARMIPRRGNAAPPRPPWPRTTITMFQLATLLFTLLATFLAICAHPTCAHSVDTPADDLASLSILATPARLAVVRPGVASAYTPLHKRATRAVHADDHLRVTLDAYNATFVLHLAPDTHLVHPDAVVEVVKDGKTVTKPLRARVYAGHVVAQGAQEEEEMVWTTTGKGHGRARMVLYHDGLTDDPDYGHHYTSTRVPIFAAEWTAFGETYRADPIHAYLRHKRPHDPLLPASRHLRARDPRLADATMVLYRDSDTVGARSHQQHLLSRRDEPVAAGECGNMQFGEWNRAFRAQWAADRADRASTRLRSRAPSSNCPTDPSFVYMGVAADCSYTATFKGSEKDIINELITVWGTVSSKYQDTFNVGVGIVRTVLRMDCGGAEPWNRDCATTAYQISDRLSDFSKWRGDQKTDEGLWHLLSKCNTGATLGIAWTGTLCETSTRDQPKSATPGSGSSQLSAISSGTGGDREYVTGAGVSTITRDQWKVVAHEIGHNFGAIHDCIASQCSAGAQDCSPCTSAAGNGTSSGSCDCAGRFLMNPTDNSATNQFSPGSVDDICRHVTKVAKSMGAKSCLLKPGARKLLQGNVCGNGVLEEGEQCDCGDRCAQDACCTAQCTLKPNAQCSDRNSPGCCAQCKFKPAGSVCRPAHEFCDVAETCSGTSAECPKDTYLPDGTTCTLNGTVPAESAANSYCASGLCTNRDAQCFLASKGQATVFRTACAPRQGECQITCQVGNATNQCSEFNAVFLDGTDCGLGGRCQAGQCSGSSILNSVSGWIKGNPTLAYVVAAAIGLAVLMCAWSCVLRPAADKCCRRAGKKKVPIPPPARPSDTAAAPVAPVAAVAASTEPATAADARPMANGAPSPGWSRPSPTAPQGPPGYPQPPSMASAPPAPPGYPQPPPVAPVPVTADMSDASSGYSASRPTGRPYENAPRPPYDAPRPHESSTTRPYEIPTRLYDVPRPQYDAPRPSASPTRPYENATRPFDAPRPSGTSPRMYDAPRSSPYETRRPSETSARGYETSRPSYDASPRLGYGAPLQQQQPYGYASRLPQPRPGGGAGAYDRDRSGSRSGSVPRGGSGYGWKPS</sequence>
<proteinExistence type="predicted"/>
<dbReference type="PANTHER" id="PTHR45702">
    <property type="entry name" value="ADAM10/ADAM17 METALLOPEPTIDASE FAMILY MEMBER"/>
    <property type="match status" value="1"/>
</dbReference>
<dbReference type="PROSITE" id="PS50215">
    <property type="entry name" value="ADAM_MEPRO"/>
    <property type="match status" value="1"/>
</dbReference>
<keyword evidence="6" id="KW-1133">Transmembrane helix</keyword>
<feature type="compositionally biased region" description="Polar residues" evidence="5">
    <location>
        <begin position="930"/>
        <end position="939"/>
    </location>
</feature>
<dbReference type="GO" id="GO:0004222">
    <property type="term" value="F:metalloendopeptidase activity"/>
    <property type="evidence" value="ECO:0007669"/>
    <property type="project" value="InterPro"/>
</dbReference>
<dbReference type="InterPro" id="IPR001762">
    <property type="entry name" value="Disintegrin_dom"/>
</dbReference>
<keyword evidence="4" id="KW-0862">Zinc</keyword>
<feature type="region of interest" description="Disordered" evidence="5">
    <location>
        <begin position="460"/>
        <end position="485"/>
    </location>
</feature>
<dbReference type="InterPro" id="IPR051489">
    <property type="entry name" value="ADAM_Metalloproteinase"/>
</dbReference>
<evidence type="ECO:0000256" key="4">
    <source>
        <dbReference type="PROSITE-ProRule" id="PRU00276"/>
    </source>
</evidence>
<evidence type="ECO:0000256" key="1">
    <source>
        <dbReference type="ARBA" id="ARBA00023157"/>
    </source>
</evidence>
<dbReference type="Pfam" id="PF00200">
    <property type="entry name" value="Disintegrin"/>
    <property type="match status" value="1"/>
</dbReference>
<feature type="active site" evidence="4">
    <location>
        <position position="509"/>
    </location>
</feature>
<dbReference type="FunFam" id="4.10.70.10:FF:000003">
    <property type="entry name" value="Disintegrin and metalloproteinase domain-containing protein 17"/>
    <property type="match status" value="1"/>
</dbReference>
<dbReference type="GO" id="GO:0005886">
    <property type="term" value="C:plasma membrane"/>
    <property type="evidence" value="ECO:0007669"/>
    <property type="project" value="TreeGrafter"/>
</dbReference>
<gene>
    <name evidence="9" type="ORF">AMAG_10162</name>
</gene>
<dbReference type="PRINTS" id="PR01217">
    <property type="entry name" value="PRICHEXTENSN"/>
</dbReference>
<dbReference type="EMBL" id="GG745345">
    <property type="protein sequence ID" value="KNE64826.1"/>
    <property type="molecule type" value="Genomic_DNA"/>
</dbReference>
<dbReference type="PROSITE" id="PS50214">
    <property type="entry name" value="DISINTEGRIN_2"/>
    <property type="match status" value="1"/>
</dbReference>
<feature type="compositionally biased region" description="Low complexity" evidence="5">
    <location>
        <begin position="470"/>
        <end position="481"/>
    </location>
</feature>
<keyword evidence="4" id="KW-0479">Metal-binding</keyword>
<accession>A0A0L0SQN7</accession>
<evidence type="ECO:0000256" key="5">
    <source>
        <dbReference type="SAM" id="MobiDB-lite"/>
    </source>
</evidence>
<feature type="binding site" evidence="4">
    <location>
        <position position="512"/>
    </location>
    <ligand>
        <name>Zn(2+)</name>
        <dbReference type="ChEBI" id="CHEBI:29105"/>
        <note>catalytic</note>
    </ligand>
</feature>
<keyword evidence="6" id="KW-0812">Transmembrane</keyword>
<dbReference type="VEuPathDB" id="FungiDB:AMAG_10162"/>
<dbReference type="InterPro" id="IPR024079">
    <property type="entry name" value="MetalloPept_cat_dom_sf"/>
</dbReference>
<keyword evidence="10" id="KW-1185">Reference proteome</keyword>
<dbReference type="Pfam" id="PF13688">
    <property type="entry name" value="Reprolysin_5"/>
    <property type="match status" value="1"/>
</dbReference>
<reference evidence="9 10" key="1">
    <citation type="submission" date="2009-11" db="EMBL/GenBank/DDBJ databases">
        <title>Annotation of Allomyces macrogynus ATCC 38327.</title>
        <authorList>
            <consortium name="The Broad Institute Genome Sequencing Platform"/>
            <person name="Russ C."/>
            <person name="Cuomo C."/>
            <person name="Burger G."/>
            <person name="Gray M.W."/>
            <person name="Holland P.W.H."/>
            <person name="King N."/>
            <person name="Lang F.B.F."/>
            <person name="Roger A.J."/>
            <person name="Ruiz-Trillo I."/>
            <person name="Young S.K."/>
            <person name="Zeng Q."/>
            <person name="Gargeya S."/>
            <person name="Fitzgerald M."/>
            <person name="Haas B."/>
            <person name="Abouelleil A."/>
            <person name="Alvarado L."/>
            <person name="Arachchi H.M."/>
            <person name="Berlin A."/>
            <person name="Chapman S.B."/>
            <person name="Gearin G."/>
            <person name="Goldberg J."/>
            <person name="Griggs A."/>
            <person name="Gujja S."/>
            <person name="Hansen M."/>
            <person name="Heiman D."/>
            <person name="Howarth C."/>
            <person name="Larimer J."/>
            <person name="Lui A."/>
            <person name="MacDonald P.J.P."/>
            <person name="McCowen C."/>
            <person name="Montmayeur A."/>
            <person name="Murphy C."/>
            <person name="Neiman D."/>
            <person name="Pearson M."/>
            <person name="Priest M."/>
            <person name="Roberts A."/>
            <person name="Saif S."/>
            <person name="Shea T."/>
            <person name="Sisk P."/>
            <person name="Stolte C."/>
            <person name="Sykes S."/>
            <person name="Wortman J."/>
            <person name="Nusbaum C."/>
            <person name="Birren B."/>
        </authorList>
    </citation>
    <scope>NUCLEOTIDE SEQUENCE [LARGE SCALE GENOMIC DNA]</scope>
    <source>
        <strain evidence="9 10">ATCC 38327</strain>
    </source>
</reference>
<comment type="function">
    <text evidence="2">Probable zinc protease.</text>
</comment>
<name>A0A0L0SQN7_ALLM3</name>
<dbReference type="GO" id="GO:0006509">
    <property type="term" value="P:membrane protein ectodomain proteolysis"/>
    <property type="evidence" value="ECO:0007669"/>
    <property type="project" value="TreeGrafter"/>
</dbReference>
<dbReference type="OrthoDB" id="5951731at2759"/>
<protein>
    <recommendedName>
        <fullName evidence="3">Disintegrin and metalloproteinase domain-containing protein B</fullName>
    </recommendedName>
</protein>
<evidence type="ECO:0000256" key="6">
    <source>
        <dbReference type="SAM" id="Phobius"/>
    </source>
</evidence>
<feature type="region of interest" description="Disordered" evidence="5">
    <location>
        <begin position="864"/>
        <end position="1102"/>
    </location>
</feature>
<dbReference type="InterPro" id="IPR002870">
    <property type="entry name" value="Peptidase_M12B_N"/>
</dbReference>
<dbReference type="Gene3D" id="3.40.390.10">
    <property type="entry name" value="Collagenase (Catalytic Domain)"/>
    <property type="match status" value="1"/>
</dbReference>
<feature type="binding site" evidence="4">
    <location>
        <position position="518"/>
    </location>
    <ligand>
        <name>Zn(2+)</name>
        <dbReference type="ChEBI" id="CHEBI:29105"/>
        <note>catalytic</note>
    </ligand>
</feature>
<keyword evidence="6" id="KW-0472">Membrane</keyword>
<evidence type="ECO:0000313" key="9">
    <source>
        <dbReference type="EMBL" id="KNE64826.1"/>
    </source>
</evidence>
<feature type="non-terminal residue" evidence="9">
    <location>
        <position position="1"/>
    </location>
</feature>
<dbReference type="Gene3D" id="4.10.70.10">
    <property type="entry name" value="Disintegrin domain"/>
    <property type="match status" value="1"/>
</dbReference>
<dbReference type="GO" id="GO:0046872">
    <property type="term" value="F:metal ion binding"/>
    <property type="evidence" value="ECO:0007669"/>
    <property type="project" value="UniProtKB-KW"/>
</dbReference>
<feature type="domain" description="Peptidase M12B" evidence="8">
    <location>
        <begin position="340"/>
        <end position="581"/>
    </location>
</feature>
<dbReference type="SUPFAM" id="SSF55486">
    <property type="entry name" value="Metalloproteases ('zincins'), catalytic domain"/>
    <property type="match status" value="1"/>
</dbReference>
<dbReference type="PANTHER" id="PTHR45702:SF2">
    <property type="entry name" value="KUZBANIAN, ISOFORM A"/>
    <property type="match status" value="1"/>
</dbReference>
<comment type="caution">
    <text evidence="4">Lacks conserved residue(s) required for the propagation of feature annotation.</text>
</comment>
<organism evidence="9 10">
    <name type="scientific">Allomyces macrogynus (strain ATCC 38327)</name>
    <name type="common">Allomyces javanicus var. macrogynus</name>
    <dbReference type="NCBI Taxonomy" id="578462"/>
    <lineage>
        <taxon>Eukaryota</taxon>
        <taxon>Fungi</taxon>
        <taxon>Fungi incertae sedis</taxon>
        <taxon>Blastocladiomycota</taxon>
        <taxon>Blastocladiomycetes</taxon>
        <taxon>Blastocladiales</taxon>
        <taxon>Blastocladiaceae</taxon>
        <taxon>Allomyces</taxon>
    </lineage>
</organism>
<evidence type="ECO:0000313" key="10">
    <source>
        <dbReference type="Proteomes" id="UP000054350"/>
    </source>
</evidence>
<feature type="compositionally biased region" description="Pro residues" evidence="5">
    <location>
        <begin position="888"/>
        <end position="921"/>
    </location>
</feature>
<dbReference type="InterPro" id="IPR001590">
    <property type="entry name" value="Peptidase_M12B"/>
</dbReference>
<dbReference type="eggNOG" id="KOG3607">
    <property type="taxonomic scope" value="Eukaryota"/>
</dbReference>
<dbReference type="InterPro" id="IPR036436">
    <property type="entry name" value="Disintegrin_dom_sf"/>
</dbReference>
<keyword evidence="1" id="KW-1015">Disulfide bond</keyword>